<evidence type="ECO:0000256" key="8">
    <source>
        <dbReference type="SAM" id="Phobius"/>
    </source>
</evidence>
<evidence type="ECO:0000256" key="3">
    <source>
        <dbReference type="ARBA" id="ARBA00022679"/>
    </source>
</evidence>
<evidence type="ECO:0008006" key="11">
    <source>
        <dbReference type="Google" id="ProtNLM"/>
    </source>
</evidence>
<dbReference type="PANTHER" id="PTHR47844">
    <property type="entry name" value="SYNTHASE CPS1, PUTATIVE (AFU_ORTHOLOGUE AFUA_7G02500)-RELATED"/>
    <property type="match status" value="1"/>
</dbReference>
<comment type="subcellular location">
    <subcellularLocation>
        <location evidence="1">Membrane</location>
    </subcellularLocation>
</comment>
<accession>A0A559MM03</accession>
<sequence length="276" mass="32972">MVDDDVTWPSTILPWLLAPFEDKKIGGRVRRLKTGTLLERCYNWLGATYIERRNFEISATHYIDGGTSCMSGRTCAFRTMILQDIVFLKQFRNEKWGKRYLNADDDNFVTRWLVSHQWKTWVQYNPKCEIETTLENHSKFLLQCLRWARSNWRSNCTSLFIERYIWRQQPWCTYALHLTMFINFAVVDFLLFWLCYKSTLSCEKPIKISLQVTFGIWWLASKNIKLIGLYKHNIKNIWFLPVSILFGYFHSFIKLYAAFTLYKVGAVDWTPFKLQL</sequence>
<evidence type="ECO:0000256" key="4">
    <source>
        <dbReference type="ARBA" id="ARBA00022692"/>
    </source>
</evidence>
<dbReference type="InterPro" id="IPR052427">
    <property type="entry name" value="Glycosyltrans_GT2/GT47"/>
</dbReference>
<dbReference type="PANTHER" id="PTHR47844:SF1">
    <property type="entry name" value="EXOSTOSIN-LIKE 2"/>
    <property type="match status" value="1"/>
</dbReference>
<protein>
    <recommendedName>
        <fullName evidence="11">Hyaluronan synthase</fullName>
    </recommendedName>
</protein>
<dbReference type="SUPFAM" id="SSF53448">
    <property type="entry name" value="Nucleotide-diphospho-sugar transferases"/>
    <property type="match status" value="1"/>
</dbReference>
<dbReference type="AlphaFoldDB" id="A0A559MM03"/>
<feature type="transmembrane region" description="Helical" evidence="8">
    <location>
        <begin position="208"/>
        <end position="230"/>
    </location>
</feature>
<evidence type="ECO:0000256" key="6">
    <source>
        <dbReference type="ARBA" id="ARBA00023136"/>
    </source>
</evidence>
<feature type="transmembrane region" description="Helical" evidence="8">
    <location>
        <begin position="174"/>
        <end position="196"/>
    </location>
</feature>
<keyword evidence="5 8" id="KW-1133">Transmembrane helix</keyword>
<evidence type="ECO:0000256" key="1">
    <source>
        <dbReference type="ARBA" id="ARBA00004370"/>
    </source>
</evidence>
<keyword evidence="3" id="KW-0808">Transferase</keyword>
<keyword evidence="4 8" id="KW-0812">Transmembrane</keyword>
<comment type="caution">
    <text evidence="9">The sequence shown here is derived from an EMBL/GenBank/DDBJ whole genome shotgun (WGS) entry which is preliminary data.</text>
</comment>
<dbReference type="Pfam" id="PF13641">
    <property type="entry name" value="Glyco_tranf_2_3"/>
    <property type="match status" value="1"/>
</dbReference>
<evidence type="ECO:0000313" key="10">
    <source>
        <dbReference type="Proteomes" id="UP000315522"/>
    </source>
</evidence>
<dbReference type="EMBL" id="QGML01000055">
    <property type="protein sequence ID" value="TVY93989.1"/>
    <property type="molecule type" value="Genomic_DNA"/>
</dbReference>
<dbReference type="InterPro" id="IPR029044">
    <property type="entry name" value="Nucleotide-diphossugar_trans"/>
</dbReference>
<evidence type="ECO:0000313" key="9">
    <source>
        <dbReference type="EMBL" id="TVY93989.1"/>
    </source>
</evidence>
<evidence type="ECO:0000256" key="2">
    <source>
        <dbReference type="ARBA" id="ARBA00022676"/>
    </source>
</evidence>
<gene>
    <name evidence="9" type="ORF">LAWI1_G003143</name>
</gene>
<keyword evidence="2" id="KW-0328">Glycosyltransferase</keyword>
<dbReference type="Proteomes" id="UP000315522">
    <property type="component" value="Unassembled WGS sequence"/>
</dbReference>
<keyword evidence="10" id="KW-1185">Reference proteome</keyword>
<dbReference type="GO" id="GO:0016020">
    <property type="term" value="C:membrane"/>
    <property type="evidence" value="ECO:0007669"/>
    <property type="project" value="UniProtKB-SubCell"/>
</dbReference>
<name>A0A559MM03_9HELO</name>
<keyword evidence="7" id="KW-0325">Glycoprotein</keyword>
<evidence type="ECO:0000256" key="7">
    <source>
        <dbReference type="ARBA" id="ARBA00023180"/>
    </source>
</evidence>
<dbReference type="GO" id="GO:0016757">
    <property type="term" value="F:glycosyltransferase activity"/>
    <property type="evidence" value="ECO:0007669"/>
    <property type="project" value="UniProtKB-KW"/>
</dbReference>
<organism evidence="9 10">
    <name type="scientific">Lachnellula willkommii</name>
    <dbReference type="NCBI Taxonomy" id="215461"/>
    <lineage>
        <taxon>Eukaryota</taxon>
        <taxon>Fungi</taxon>
        <taxon>Dikarya</taxon>
        <taxon>Ascomycota</taxon>
        <taxon>Pezizomycotina</taxon>
        <taxon>Leotiomycetes</taxon>
        <taxon>Helotiales</taxon>
        <taxon>Lachnaceae</taxon>
        <taxon>Lachnellula</taxon>
    </lineage>
</organism>
<feature type="transmembrane region" description="Helical" evidence="8">
    <location>
        <begin position="236"/>
        <end position="253"/>
    </location>
</feature>
<reference evidence="9 10" key="1">
    <citation type="submission" date="2018-05" db="EMBL/GenBank/DDBJ databases">
        <title>Genome sequencing and assembly of the regulated plant pathogen Lachnellula willkommii and related sister species for the development of diagnostic species identification markers.</title>
        <authorList>
            <person name="Giroux E."/>
            <person name="Bilodeau G."/>
        </authorList>
    </citation>
    <scope>NUCLEOTIDE SEQUENCE [LARGE SCALE GENOMIC DNA]</scope>
    <source>
        <strain evidence="9 10">CBS 172.35</strain>
    </source>
</reference>
<keyword evidence="6 8" id="KW-0472">Membrane</keyword>
<evidence type="ECO:0000256" key="5">
    <source>
        <dbReference type="ARBA" id="ARBA00022989"/>
    </source>
</evidence>
<proteinExistence type="predicted"/>